<sequence>MQDLDLPLPLPYLRVDREGKITGSSALAQERFDLSKGHINSIIDEESIKKLSQFRWVSGLDSVKFELNMKTKDRALALFDVHLQWDLDDHANMILLPKDSANEKLTQKLMAIQHRLAETDFELLEKKEELEQVLRRLDELSGPFIPLSGELCMIPLFGDITADKINTISESCLQSVFKGNYEIILFDLTAVGEVRTDGVEKFIQLVKTLSFMTGNVIKLIGIKPDLAKVLNHYHLEQWVEFNHSLEQELRVYLNH</sequence>
<reference evidence="3" key="1">
    <citation type="submission" date="2017-01" db="EMBL/GenBank/DDBJ databases">
        <authorList>
            <person name="Varghese N."/>
            <person name="Submissions S."/>
        </authorList>
    </citation>
    <scope>NUCLEOTIDE SEQUENCE [LARGE SCALE GENOMIC DNA]</scope>
    <source>
        <strain evidence="3">MNA4</strain>
    </source>
</reference>
<dbReference type="SUPFAM" id="SSF52091">
    <property type="entry name" value="SpoIIaa-like"/>
    <property type="match status" value="1"/>
</dbReference>
<gene>
    <name evidence="2" type="ORF">SAMN05428946_2599</name>
</gene>
<dbReference type="EMBL" id="FTPL01000004">
    <property type="protein sequence ID" value="SIT91124.1"/>
    <property type="molecule type" value="Genomic_DNA"/>
</dbReference>
<dbReference type="Proteomes" id="UP000187550">
    <property type="component" value="Unassembled WGS sequence"/>
</dbReference>
<evidence type="ECO:0000313" key="3">
    <source>
        <dbReference type="Proteomes" id="UP000187550"/>
    </source>
</evidence>
<dbReference type="PANTHER" id="PTHR33745">
    <property type="entry name" value="RSBT ANTAGONIST PROTEIN RSBS-RELATED"/>
    <property type="match status" value="1"/>
</dbReference>
<evidence type="ECO:0000259" key="1">
    <source>
        <dbReference type="PROSITE" id="PS50801"/>
    </source>
</evidence>
<dbReference type="InterPro" id="IPR051932">
    <property type="entry name" value="Bact_StressResp_Reg"/>
</dbReference>
<dbReference type="Gene3D" id="3.30.750.24">
    <property type="entry name" value="STAS domain"/>
    <property type="match status" value="1"/>
</dbReference>
<dbReference type="OrthoDB" id="2624594at2"/>
<dbReference type="RefSeq" id="WP_076759447.1">
    <property type="nucleotide sequence ID" value="NZ_FTPL01000004.1"/>
</dbReference>
<keyword evidence="3" id="KW-1185">Reference proteome</keyword>
<dbReference type="STRING" id="550447.SAMN05428946_2599"/>
<proteinExistence type="predicted"/>
<dbReference type="InterPro" id="IPR002645">
    <property type="entry name" value="STAS_dom"/>
</dbReference>
<accession>A0A1U7PSI7</accession>
<dbReference type="AlphaFoldDB" id="A0A1U7PSI7"/>
<organism evidence="2 3">
    <name type="scientific">Edaphobacillus lindanitolerans</name>
    <dbReference type="NCBI Taxonomy" id="550447"/>
    <lineage>
        <taxon>Bacteria</taxon>
        <taxon>Bacillati</taxon>
        <taxon>Bacillota</taxon>
        <taxon>Bacilli</taxon>
        <taxon>Bacillales</taxon>
        <taxon>Bacillaceae</taxon>
        <taxon>Edaphobacillus</taxon>
    </lineage>
</organism>
<name>A0A1U7PSI7_9BACI</name>
<dbReference type="PROSITE" id="PS50801">
    <property type="entry name" value="STAS"/>
    <property type="match status" value="1"/>
</dbReference>
<feature type="domain" description="STAS" evidence="1">
    <location>
        <begin position="153"/>
        <end position="255"/>
    </location>
</feature>
<dbReference type="InterPro" id="IPR036513">
    <property type="entry name" value="STAS_dom_sf"/>
</dbReference>
<protein>
    <submittedName>
        <fullName evidence="2">RsbT co-antagonist protein RsbR</fullName>
    </submittedName>
</protein>
<dbReference type="Pfam" id="PF01740">
    <property type="entry name" value="STAS"/>
    <property type="match status" value="1"/>
</dbReference>
<evidence type="ECO:0000313" key="2">
    <source>
        <dbReference type="EMBL" id="SIT91124.1"/>
    </source>
</evidence>